<dbReference type="OrthoDB" id="1922221at2759"/>
<dbReference type="PANTHER" id="PTHR12542:SF93">
    <property type="entry name" value="EXOCYST COMPLEX COMPONENT EXO70C2"/>
    <property type="match status" value="1"/>
</dbReference>
<feature type="region of interest" description="Disordered" evidence="4">
    <location>
        <begin position="518"/>
        <end position="548"/>
    </location>
</feature>
<feature type="region of interest" description="Disordered" evidence="4">
    <location>
        <begin position="1"/>
        <end position="127"/>
    </location>
</feature>
<sequence length="738" mass="84127">MENNVNVNSSSVPHNEDNINTGETIQLPVPESEDKPDTKSDAESDAKPATEPDPKPNAEHDAEPGAEPDAKPDGESDTKPDGETEKATDSEQVTEKEESKEVEEKEKKEEEKQETVEAEPESPVPSLDKVLDEIDQFLVTLQQNVEAGESTPLEIPNFIPVFLHLVEQKIVKYDTGAMKWGETIEDDSSLLGCANRISRLMNHFIEYSRSHAEKEQGGEEKEKVRIDFMINGVSVIQQRVMSFLEDEFRTLMEESRNPNKGDSKGKQQVADSLESEPLEESIPEFPGFTEEAIANLNKIAKEMVASGYENECCQVYALSRRHAFEDGMNKILGYEKLSIDEIQRMQWETLEREIPTWINTWKECTSVWFPGERKLVEMVFGNEADTVVSLMGNISRSIVIQLLNFGESIAMTKRAGEKLFKLLDMYETLRDAIPIMETLFPDDIMGEIKTETTSAKCRLGEAAVLIFCDLENSIKSETGRTPVAGGAVHPLTRYIMNYLRLACEYKDTLEEVFKEHSKIERADSTSRPRYETEESKSKNENKHKEDESPFAAQLMRVMELLDSNLEGKAKLYKEVALSCIFMMNNGRYIVQKIKGSAEIYEVMGETWCRKRSTELRTYHKNYQVETWSKILSYLSPKGLSDHGKVQKPVLKERFKAFNAAFEEIHKTQSMWVVSDEQLQSELRVSISALVIPAYRSFLGRFSQYLDPGRQTEKYIKYQAEDIETYIDDLFDGNAHGRR</sequence>
<name>A0A1S3TSA7_VIGRR</name>
<feature type="compositionally biased region" description="Basic and acidic residues" evidence="4">
    <location>
        <begin position="518"/>
        <end position="547"/>
    </location>
</feature>
<dbReference type="SUPFAM" id="SSF74788">
    <property type="entry name" value="Cullin repeat-like"/>
    <property type="match status" value="1"/>
</dbReference>
<feature type="domain" description="Exocyst complex subunit Exo70 C-terminal" evidence="5">
    <location>
        <begin position="356"/>
        <end position="728"/>
    </location>
</feature>
<dbReference type="GeneID" id="106758241"/>
<dbReference type="PANTHER" id="PTHR12542">
    <property type="entry name" value="EXOCYST COMPLEX PROTEIN EXO70"/>
    <property type="match status" value="1"/>
</dbReference>
<dbReference type="InterPro" id="IPR016159">
    <property type="entry name" value="Cullin_repeat-like_dom_sf"/>
</dbReference>
<dbReference type="STRING" id="3916.A0A1S3TSA7"/>
<keyword evidence="2 3" id="KW-0813">Transport</keyword>
<accession>A0A1S3TSA7</accession>
<proteinExistence type="inferred from homology"/>
<feature type="compositionally biased region" description="Basic and acidic residues" evidence="4">
    <location>
        <begin position="32"/>
        <end position="115"/>
    </location>
</feature>
<dbReference type="KEGG" id="vra:106758241"/>
<evidence type="ECO:0000256" key="1">
    <source>
        <dbReference type="ARBA" id="ARBA00006756"/>
    </source>
</evidence>
<dbReference type="Pfam" id="PF03081">
    <property type="entry name" value="Exo70_C"/>
    <property type="match status" value="1"/>
</dbReference>
<evidence type="ECO:0000313" key="7">
    <source>
        <dbReference type="RefSeq" id="XP_014496671.1"/>
    </source>
</evidence>
<dbReference type="FunFam" id="1.20.1280.170:FF:000003">
    <property type="entry name" value="Exocyst subunit Exo70 family protein"/>
    <property type="match status" value="1"/>
</dbReference>
<keyword evidence="3" id="KW-0653">Protein transport</keyword>
<keyword evidence="3" id="KW-0268">Exocytosis</keyword>
<organism evidence="6 7">
    <name type="scientific">Vigna radiata var. radiata</name>
    <name type="common">Mung bean</name>
    <name type="synonym">Phaseolus aureus</name>
    <dbReference type="NCBI Taxonomy" id="3916"/>
    <lineage>
        <taxon>Eukaryota</taxon>
        <taxon>Viridiplantae</taxon>
        <taxon>Streptophyta</taxon>
        <taxon>Embryophyta</taxon>
        <taxon>Tracheophyta</taxon>
        <taxon>Spermatophyta</taxon>
        <taxon>Magnoliopsida</taxon>
        <taxon>eudicotyledons</taxon>
        <taxon>Gunneridae</taxon>
        <taxon>Pentapetalae</taxon>
        <taxon>rosids</taxon>
        <taxon>fabids</taxon>
        <taxon>Fabales</taxon>
        <taxon>Fabaceae</taxon>
        <taxon>Papilionoideae</taxon>
        <taxon>50 kb inversion clade</taxon>
        <taxon>NPAAA clade</taxon>
        <taxon>indigoferoid/millettioid clade</taxon>
        <taxon>Phaseoleae</taxon>
        <taxon>Vigna</taxon>
    </lineage>
</organism>
<dbReference type="Gene3D" id="1.20.1280.170">
    <property type="entry name" value="Exocyst complex component Exo70"/>
    <property type="match status" value="1"/>
</dbReference>
<dbReference type="GO" id="GO:0015031">
    <property type="term" value="P:protein transport"/>
    <property type="evidence" value="ECO:0007669"/>
    <property type="project" value="UniProtKB-KW"/>
</dbReference>
<dbReference type="Proteomes" id="UP000087766">
    <property type="component" value="Chromosome 1"/>
</dbReference>
<dbReference type="GO" id="GO:0006887">
    <property type="term" value="P:exocytosis"/>
    <property type="evidence" value="ECO:0007669"/>
    <property type="project" value="UniProtKB-KW"/>
</dbReference>
<protein>
    <recommendedName>
        <fullName evidence="3">Exocyst subunit Exo70 family protein</fullName>
    </recommendedName>
</protein>
<reference evidence="6" key="1">
    <citation type="journal article" date="2014" name="Nat. Commun.">
        <title>Genome sequence of mungbean and insights into evolution within Vigna species.</title>
        <authorList>
            <person name="Kang Y.J."/>
            <person name="Kim S.K."/>
            <person name="Kim M.Y."/>
            <person name="Lestari P."/>
            <person name="Kim K.H."/>
            <person name="Ha B.K."/>
            <person name="Jun T.H."/>
            <person name="Hwang W.J."/>
            <person name="Lee T."/>
            <person name="Lee J."/>
            <person name="Shim S."/>
            <person name="Yoon M.Y."/>
            <person name="Jang Y.E."/>
            <person name="Han K.S."/>
            <person name="Taeprayoon P."/>
            <person name="Yoon N."/>
            <person name="Somta P."/>
            <person name="Tanya P."/>
            <person name="Kim K.S."/>
            <person name="Gwag J.G."/>
            <person name="Moon J.K."/>
            <person name="Lee Y.H."/>
            <person name="Park B.S."/>
            <person name="Bombarely A."/>
            <person name="Doyle J.J."/>
            <person name="Jackson S.A."/>
            <person name="Schafleitner R."/>
            <person name="Srinives P."/>
            <person name="Varshney R.K."/>
            <person name="Lee S.H."/>
        </authorList>
    </citation>
    <scope>NUCLEOTIDE SEQUENCE [LARGE SCALE GENOMIC DNA]</scope>
    <source>
        <strain evidence="6">cv. VC1973A</strain>
    </source>
</reference>
<dbReference type="AlphaFoldDB" id="A0A1S3TSA7"/>
<comment type="function">
    <text evidence="3">Component of the exocyst complex.</text>
</comment>
<evidence type="ECO:0000256" key="2">
    <source>
        <dbReference type="ARBA" id="ARBA00022448"/>
    </source>
</evidence>
<dbReference type="GO" id="GO:0005546">
    <property type="term" value="F:phosphatidylinositol-4,5-bisphosphate binding"/>
    <property type="evidence" value="ECO:0007669"/>
    <property type="project" value="InterPro"/>
</dbReference>
<evidence type="ECO:0000313" key="6">
    <source>
        <dbReference type="Proteomes" id="UP000087766"/>
    </source>
</evidence>
<keyword evidence="6" id="KW-1185">Reference proteome</keyword>
<evidence type="ECO:0000259" key="5">
    <source>
        <dbReference type="Pfam" id="PF03081"/>
    </source>
</evidence>
<gene>
    <name evidence="7" type="primary">LOC106758241</name>
</gene>
<evidence type="ECO:0000256" key="3">
    <source>
        <dbReference type="RuleBase" id="RU365026"/>
    </source>
</evidence>
<dbReference type="RefSeq" id="XP_014496671.1">
    <property type="nucleotide sequence ID" value="XM_014641185.2"/>
</dbReference>
<feature type="region of interest" description="Disordered" evidence="4">
    <location>
        <begin position="254"/>
        <end position="281"/>
    </location>
</feature>
<dbReference type="InterPro" id="IPR046364">
    <property type="entry name" value="Exo70_C"/>
</dbReference>
<dbReference type="GO" id="GO:0000145">
    <property type="term" value="C:exocyst"/>
    <property type="evidence" value="ECO:0007669"/>
    <property type="project" value="InterPro"/>
</dbReference>
<evidence type="ECO:0000256" key="4">
    <source>
        <dbReference type="SAM" id="MobiDB-lite"/>
    </source>
</evidence>
<comment type="similarity">
    <text evidence="1 3">Belongs to the EXO70 family.</text>
</comment>
<reference evidence="7" key="2">
    <citation type="submission" date="2025-08" db="UniProtKB">
        <authorList>
            <consortium name="RefSeq"/>
        </authorList>
    </citation>
    <scope>IDENTIFICATION</scope>
    <source>
        <tissue evidence="7">Leaf</tissue>
    </source>
</reference>
<feature type="compositionally biased region" description="Low complexity" evidence="4">
    <location>
        <begin position="1"/>
        <end position="12"/>
    </location>
</feature>
<feature type="compositionally biased region" description="Basic and acidic residues" evidence="4">
    <location>
        <begin position="254"/>
        <end position="265"/>
    </location>
</feature>
<dbReference type="InterPro" id="IPR004140">
    <property type="entry name" value="Exo70"/>
</dbReference>